<keyword evidence="2" id="KW-0238">DNA-binding</keyword>
<dbReference type="PANTHER" id="PTHR43280">
    <property type="entry name" value="ARAC-FAMILY TRANSCRIPTIONAL REGULATOR"/>
    <property type="match status" value="1"/>
</dbReference>
<feature type="transmembrane region" description="Helical" evidence="4">
    <location>
        <begin position="163"/>
        <end position="180"/>
    </location>
</feature>
<keyword evidence="1" id="KW-0805">Transcription regulation</keyword>
<evidence type="ECO:0000313" key="6">
    <source>
        <dbReference type="EMBL" id="GHA18837.1"/>
    </source>
</evidence>
<feature type="transmembrane region" description="Helical" evidence="4">
    <location>
        <begin position="6"/>
        <end position="29"/>
    </location>
</feature>
<keyword evidence="4" id="KW-0812">Transmembrane</keyword>
<evidence type="ECO:0000313" key="7">
    <source>
        <dbReference type="Proteomes" id="UP000614811"/>
    </source>
</evidence>
<accession>A0A918VSH3</accession>
<proteinExistence type="predicted"/>
<evidence type="ECO:0000256" key="1">
    <source>
        <dbReference type="ARBA" id="ARBA00023015"/>
    </source>
</evidence>
<evidence type="ECO:0000256" key="2">
    <source>
        <dbReference type="ARBA" id="ARBA00023125"/>
    </source>
</evidence>
<dbReference type="GO" id="GO:0003700">
    <property type="term" value="F:DNA-binding transcription factor activity"/>
    <property type="evidence" value="ECO:0007669"/>
    <property type="project" value="InterPro"/>
</dbReference>
<keyword evidence="7" id="KW-1185">Reference proteome</keyword>
<dbReference type="Gene3D" id="1.10.10.60">
    <property type="entry name" value="Homeodomain-like"/>
    <property type="match status" value="1"/>
</dbReference>
<keyword evidence="3" id="KW-0804">Transcription</keyword>
<evidence type="ECO:0000256" key="4">
    <source>
        <dbReference type="SAM" id="Phobius"/>
    </source>
</evidence>
<dbReference type="EMBL" id="BMXA01000007">
    <property type="protein sequence ID" value="GHA18837.1"/>
    <property type="molecule type" value="Genomic_DNA"/>
</dbReference>
<name>A0A918VSH3_9GAMM</name>
<keyword evidence="4" id="KW-0472">Membrane</keyword>
<dbReference type="PROSITE" id="PS00041">
    <property type="entry name" value="HTH_ARAC_FAMILY_1"/>
    <property type="match status" value="1"/>
</dbReference>
<dbReference type="PROSITE" id="PS01124">
    <property type="entry name" value="HTH_ARAC_FAMILY_2"/>
    <property type="match status" value="1"/>
</dbReference>
<keyword evidence="4" id="KW-1133">Transmembrane helix</keyword>
<evidence type="ECO:0000259" key="5">
    <source>
        <dbReference type="PROSITE" id="PS01124"/>
    </source>
</evidence>
<sequence length="350" mass="39637">MSQLILLDLFLRSLCLGQLLFFLIWLITLTVQRRSLTVERSLVATLLICCLGAVIFTMHYRPPLALAARPILLALTDGLPIVFWLYALHSLTRVEVYLQARPWLKLIPALYAFWHVAYFVLGQGRGTVHEVLHLASGLGILHIIFLSIRSWRDDLVDARRRKRALFLIAACALIMMYVISEVSGSRFMRSEVGSLFGALLMLSLSVSFGVNHFLHAALGQPQPHTDTERASPNTPPHSLPQEHSALYLRLESFIHDQGFTQPNLTVSKLASMLDTKEYLLRNLINQTLGYRNFSSYLNDQRMPLACDWLSSKPELSITDIALNLGYGSITSFNRAFKARYKMAPRDHRAT</sequence>
<feature type="domain" description="HTH araC/xylS-type" evidence="5">
    <location>
        <begin position="248"/>
        <end position="350"/>
    </location>
</feature>
<dbReference type="SUPFAM" id="SSF46689">
    <property type="entry name" value="Homeodomain-like"/>
    <property type="match status" value="1"/>
</dbReference>
<dbReference type="AlphaFoldDB" id="A0A918VSH3"/>
<feature type="transmembrane region" description="Helical" evidence="4">
    <location>
        <begin position="103"/>
        <end position="121"/>
    </location>
</feature>
<dbReference type="PANTHER" id="PTHR43280:SF2">
    <property type="entry name" value="HTH-TYPE TRANSCRIPTIONAL REGULATOR EXSA"/>
    <property type="match status" value="1"/>
</dbReference>
<dbReference type="InterPro" id="IPR018062">
    <property type="entry name" value="HTH_AraC-typ_CS"/>
</dbReference>
<feature type="transmembrane region" description="Helical" evidence="4">
    <location>
        <begin position="41"/>
        <end position="59"/>
    </location>
</feature>
<evidence type="ECO:0000256" key="3">
    <source>
        <dbReference type="ARBA" id="ARBA00023163"/>
    </source>
</evidence>
<dbReference type="RefSeq" id="WP_189402583.1">
    <property type="nucleotide sequence ID" value="NZ_BMXA01000007.1"/>
</dbReference>
<dbReference type="Proteomes" id="UP000614811">
    <property type="component" value="Unassembled WGS sequence"/>
</dbReference>
<feature type="transmembrane region" description="Helical" evidence="4">
    <location>
        <begin position="133"/>
        <end position="151"/>
    </location>
</feature>
<dbReference type="InterPro" id="IPR018060">
    <property type="entry name" value="HTH_AraC"/>
</dbReference>
<dbReference type="Pfam" id="PF12833">
    <property type="entry name" value="HTH_18"/>
    <property type="match status" value="1"/>
</dbReference>
<protein>
    <submittedName>
        <fullName evidence="6">AraC family transcriptional regulator</fullName>
    </submittedName>
</protein>
<organism evidence="6 7">
    <name type="scientific">Arenicella chitinivorans</name>
    <dbReference type="NCBI Taxonomy" id="1329800"/>
    <lineage>
        <taxon>Bacteria</taxon>
        <taxon>Pseudomonadati</taxon>
        <taxon>Pseudomonadota</taxon>
        <taxon>Gammaproteobacteria</taxon>
        <taxon>Arenicellales</taxon>
        <taxon>Arenicellaceae</taxon>
        <taxon>Arenicella</taxon>
    </lineage>
</organism>
<gene>
    <name evidence="6" type="ORF">GCM10008090_30580</name>
</gene>
<reference evidence="6" key="2">
    <citation type="submission" date="2020-09" db="EMBL/GenBank/DDBJ databases">
        <authorList>
            <person name="Sun Q."/>
            <person name="Kim S."/>
        </authorList>
    </citation>
    <scope>NUCLEOTIDE SEQUENCE</scope>
    <source>
        <strain evidence="6">KCTC 12711</strain>
    </source>
</reference>
<dbReference type="InterPro" id="IPR009057">
    <property type="entry name" value="Homeodomain-like_sf"/>
</dbReference>
<reference evidence="6" key="1">
    <citation type="journal article" date="2014" name="Int. J. Syst. Evol. Microbiol.">
        <title>Complete genome sequence of Corynebacterium casei LMG S-19264T (=DSM 44701T), isolated from a smear-ripened cheese.</title>
        <authorList>
            <consortium name="US DOE Joint Genome Institute (JGI-PGF)"/>
            <person name="Walter F."/>
            <person name="Albersmeier A."/>
            <person name="Kalinowski J."/>
            <person name="Ruckert C."/>
        </authorList>
    </citation>
    <scope>NUCLEOTIDE SEQUENCE</scope>
    <source>
        <strain evidence="6">KCTC 12711</strain>
    </source>
</reference>
<feature type="transmembrane region" description="Helical" evidence="4">
    <location>
        <begin position="192"/>
        <end position="214"/>
    </location>
</feature>
<comment type="caution">
    <text evidence="6">The sequence shown here is derived from an EMBL/GenBank/DDBJ whole genome shotgun (WGS) entry which is preliminary data.</text>
</comment>
<dbReference type="SMART" id="SM00342">
    <property type="entry name" value="HTH_ARAC"/>
    <property type="match status" value="1"/>
</dbReference>
<dbReference type="GO" id="GO:0043565">
    <property type="term" value="F:sequence-specific DNA binding"/>
    <property type="evidence" value="ECO:0007669"/>
    <property type="project" value="InterPro"/>
</dbReference>
<feature type="transmembrane region" description="Helical" evidence="4">
    <location>
        <begin position="71"/>
        <end position="91"/>
    </location>
</feature>